<dbReference type="Pfam" id="PF10986">
    <property type="entry name" value="ZrgA"/>
    <property type="match status" value="1"/>
</dbReference>
<comment type="caution">
    <text evidence="1">The sequence shown here is derived from an EMBL/GenBank/DDBJ whole genome shotgun (WGS) entry which is preliminary data.</text>
</comment>
<gene>
    <name evidence="1" type="ORF">DNK49_17505</name>
</gene>
<protein>
    <submittedName>
        <fullName evidence="1">DUF2796 domain-containing protein</fullName>
    </submittedName>
</protein>
<evidence type="ECO:0000313" key="2">
    <source>
        <dbReference type="Proteomes" id="UP000248259"/>
    </source>
</evidence>
<name>A0A323UUM3_9RHOO</name>
<accession>A0A323UUM3</accession>
<dbReference type="InterPro" id="IPR021253">
    <property type="entry name" value="ZrgA-like"/>
</dbReference>
<organism evidence="1 2">
    <name type="scientific">Parazoarcus communis SWub3 = DSM 12120</name>
    <dbReference type="NCBI Taxonomy" id="1121029"/>
    <lineage>
        <taxon>Bacteria</taxon>
        <taxon>Pseudomonadati</taxon>
        <taxon>Pseudomonadota</taxon>
        <taxon>Betaproteobacteria</taxon>
        <taxon>Rhodocyclales</taxon>
        <taxon>Zoogloeaceae</taxon>
        <taxon>Parazoarcus</taxon>
    </lineage>
</organism>
<dbReference type="Proteomes" id="UP000248259">
    <property type="component" value="Unassembled WGS sequence"/>
</dbReference>
<dbReference type="AlphaFoldDB" id="A0A323UUM3"/>
<evidence type="ECO:0000313" key="1">
    <source>
        <dbReference type="EMBL" id="PZA15360.1"/>
    </source>
</evidence>
<dbReference type="EMBL" id="QKOE01000015">
    <property type="protein sequence ID" value="PZA15360.1"/>
    <property type="molecule type" value="Genomic_DNA"/>
</dbReference>
<keyword evidence="2" id="KW-1185">Reference proteome</keyword>
<reference evidence="1 2" key="1">
    <citation type="submission" date="2018-06" db="EMBL/GenBank/DDBJ databases">
        <title>Azoarcus communis strain SWub3 genome.</title>
        <authorList>
            <person name="Zorraquino Salvo V."/>
            <person name="Toubiana D."/>
            <person name="Blumwald E."/>
        </authorList>
    </citation>
    <scope>NUCLEOTIDE SEQUENCE [LARGE SCALE GENOMIC DNA]</scope>
    <source>
        <strain evidence="1 2">SWub3</strain>
    </source>
</reference>
<dbReference type="OrthoDB" id="7346546at2"/>
<sequence>MAGDQLARHLVAVTGGAGARGGRGAHDVPDICGSNCNIVALNGWRRCCLLCDGGLMKRLLNGWLLMACAGLAMAHGPHAAHEHGVAELRVAIAGAEVEISFETPLDNLVGFEHEPRNDRQRKALQEALEAVGAFERLFGLPAAAGCAMVDVAVEAPFGSQDHHGHAHGHAGVSAVYTLKCATPAALDVLQVKVFDVFSRTRQIRAERLSPRGQTAVTLRSKQADLPL</sequence>
<proteinExistence type="predicted"/>